<dbReference type="AlphaFoldDB" id="A0A9Q1JJG0"/>
<evidence type="ECO:0000313" key="3">
    <source>
        <dbReference type="Proteomes" id="UP001153076"/>
    </source>
</evidence>
<name>A0A9Q1JJG0_9CARY</name>
<evidence type="ECO:0000313" key="2">
    <source>
        <dbReference type="EMBL" id="KAJ8427787.1"/>
    </source>
</evidence>
<organism evidence="2 3">
    <name type="scientific">Carnegiea gigantea</name>
    <dbReference type="NCBI Taxonomy" id="171969"/>
    <lineage>
        <taxon>Eukaryota</taxon>
        <taxon>Viridiplantae</taxon>
        <taxon>Streptophyta</taxon>
        <taxon>Embryophyta</taxon>
        <taxon>Tracheophyta</taxon>
        <taxon>Spermatophyta</taxon>
        <taxon>Magnoliopsida</taxon>
        <taxon>eudicotyledons</taxon>
        <taxon>Gunneridae</taxon>
        <taxon>Pentapetalae</taxon>
        <taxon>Caryophyllales</taxon>
        <taxon>Cactineae</taxon>
        <taxon>Cactaceae</taxon>
        <taxon>Cactoideae</taxon>
        <taxon>Echinocereeae</taxon>
        <taxon>Carnegiea</taxon>
    </lineage>
</organism>
<keyword evidence="3" id="KW-1185">Reference proteome</keyword>
<protein>
    <submittedName>
        <fullName evidence="2">Uncharacterized protein</fullName>
    </submittedName>
</protein>
<feature type="transmembrane region" description="Helical" evidence="1">
    <location>
        <begin position="136"/>
        <end position="152"/>
    </location>
</feature>
<keyword evidence="1" id="KW-0812">Transmembrane</keyword>
<keyword evidence="1" id="KW-1133">Transmembrane helix</keyword>
<accession>A0A9Q1JJG0</accession>
<dbReference type="Proteomes" id="UP001153076">
    <property type="component" value="Unassembled WGS sequence"/>
</dbReference>
<evidence type="ECO:0000256" key="1">
    <source>
        <dbReference type="SAM" id="Phobius"/>
    </source>
</evidence>
<gene>
    <name evidence="2" type="ORF">Cgig2_032846</name>
</gene>
<reference evidence="2" key="1">
    <citation type="submission" date="2022-04" db="EMBL/GenBank/DDBJ databases">
        <title>Carnegiea gigantea Genome sequencing and assembly v2.</title>
        <authorList>
            <person name="Copetti D."/>
            <person name="Sanderson M.J."/>
            <person name="Burquez A."/>
            <person name="Wojciechowski M.F."/>
        </authorList>
    </citation>
    <scope>NUCLEOTIDE SEQUENCE</scope>
    <source>
        <strain evidence="2">SGP5-SGP5p</strain>
        <tissue evidence="2">Aerial part</tissue>
    </source>
</reference>
<proteinExistence type="predicted"/>
<sequence>MKEYTYLGGLSTRHISSATVSAEPINLDSTSDSSELDFTCECCAMEMYTCNCGLDADIFEGDDQYRRRYARCSKRDELACGYFHLMDPDFPERAREVMEVLVRGHALERDWVLDEHNAQLWSREEDMAEVETLRKLLGVAVVAIAILLAIGMR</sequence>
<keyword evidence="1" id="KW-0472">Membrane</keyword>
<dbReference type="EMBL" id="JAKOGI010001093">
    <property type="protein sequence ID" value="KAJ8427787.1"/>
    <property type="molecule type" value="Genomic_DNA"/>
</dbReference>
<comment type="caution">
    <text evidence="2">The sequence shown here is derived from an EMBL/GenBank/DDBJ whole genome shotgun (WGS) entry which is preliminary data.</text>
</comment>